<feature type="region of interest" description="Disordered" evidence="1">
    <location>
        <begin position="690"/>
        <end position="726"/>
    </location>
</feature>
<feature type="compositionally biased region" description="Basic and acidic residues" evidence="1">
    <location>
        <begin position="636"/>
        <end position="652"/>
    </location>
</feature>
<feature type="compositionally biased region" description="Basic and acidic residues" evidence="1">
    <location>
        <begin position="690"/>
        <end position="708"/>
    </location>
</feature>
<proteinExistence type="predicted"/>
<sequence>VNMPLKQPLIIESGSNSSLEISPKMVEMIYKSDSPAGASKIREDLAEAMQERGETRLREDLADAMMEGPRSLNRTSGVRSRNNPIVERQVNPLGTVVTIASTLGRAPTLPEIQANTKELPNIHIIVTESKSKSVNNRVPVISALADELDVKPFTNDSVDVNFDLVTFESCVLKSKRMNDDVDLKVSKKPMSKINVENALSESVRQPEEVDVSDLVEPGGKVKKKNSKTDKSKRYTPERTIETKKTPTDFEFENSVQCKLKKGSKKRSKFSKDEDEGLNLSRDMNVEEHKNLLDIADDDNIELRAMKNKFEEEFLSLGKECSHLQELSTEDTTDKLDLSDNNKLFKDHDSNSKSDIDKEDDIMVDRLLESSEQMRVSKENFVQMWDAMDLGVGDKLIESDSKTLTENDEEICKDLDLELKCFESDLLVHDDNADMNSTEEKDSDKEIDKIKNEETTDKDSSDDCQVVVVKSELKGNQKKGKSRRILRKLRENAESEMKCDDTKTFKFDKLNDVKSTQVSVNNLLKENIVETDNEDIKENENSKEPDVEKIEVKKDSCDIDESLLQDCTNGLRRRSNKNVLVGDANNFESCVKGSDFQVKKKGWNTVPSPDVDSANFLKPESDVPLRSWSSIASGRAKSKDEEVVKSNSVEDRDSVYESCNDSIGEELEPIVSLKSDLEIKEESVLECLKNVSEESVEKSNTDSGDKDEVVSSSVAVKKSKKQKKKRR</sequence>
<feature type="compositionally biased region" description="Basic and acidic residues" evidence="1">
    <location>
        <begin position="431"/>
        <end position="460"/>
    </location>
</feature>
<gene>
    <name evidence="2" type="ORF">g.42987</name>
</gene>
<feature type="region of interest" description="Disordered" evidence="1">
    <location>
        <begin position="631"/>
        <end position="652"/>
    </location>
</feature>
<feature type="non-terminal residue" evidence="2">
    <location>
        <position position="1"/>
    </location>
</feature>
<organism evidence="2">
    <name type="scientific">Clastoptera arizonana</name>
    <name type="common">Arizona spittle bug</name>
    <dbReference type="NCBI Taxonomy" id="38151"/>
    <lineage>
        <taxon>Eukaryota</taxon>
        <taxon>Metazoa</taxon>
        <taxon>Ecdysozoa</taxon>
        <taxon>Arthropoda</taxon>
        <taxon>Hexapoda</taxon>
        <taxon>Insecta</taxon>
        <taxon>Pterygota</taxon>
        <taxon>Neoptera</taxon>
        <taxon>Paraneoptera</taxon>
        <taxon>Hemiptera</taxon>
        <taxon>Auchenorrhyncha</taxon>
        <taxon>Cercopoidea</taxon>
        <taxon>Clastopteridae</taxon>
        <taxon>Clastoptera</taxon>
    </lineage>
</organism>
<evidence type="ECO:0000313" key="2">
    <source>
        <dbReference type="EMBL" id="JAS27117.1"/>
    </source>
</evidence>
<feature type="region of interest" description="Disordered" evidence="1">
    <location>
        <begin position="431"/>
        <end position="462"/>
    </location>
</feature>
<dbReference type="EMBL" id="GEDC01010181">
    <property type="protein sequence ID" value="JAS27117.1"/>
    <property type="molecule type" value="Transcribed_RNA"/>
</dbReference>
<evidence type="ECO:0000256" key="1">
    <source>
        <dbReference type="SAM" id="MobiDB-lite"/>
    </source>
</evidence>
<name>A0A1B6DN83_9HEMI</name>
<feature type="region of interest" description="Disordered" evidence="1">
    <location>
        <begin position="216"/>
        <end position="235"/>
    </location>
</feature>
<dbReference type="AlphaFoldDB" id="A0A1B6DN83"/>
<accession>A0A1B6DN83</accession>
<feature type="compositionally biased region" description="Basic residues" evidence="1">
    <location>
        <begin position="716"/>
        <end position="726"/>
    </location>
</feature>
<feature type="compositionally biased region" description="Basic and acidic residues" evidence="1">
    <location>
        <begin position="226"/>
        <end position="235"/>
    </location>
</feature>
<reference evidence="2" key="1">
    <citation type="submission" date="2015-12" db="EMBL/GenBank/DDBJ databases">
        <title>De novo transcriptome assembly of four potential Pierce s Disease insect vectors from Arizona vineyards.</title>
        <authorList>
            <person name="Tassone E.E."/>
        </authorList>
    </citation>
    <scope>NUCLEOTIDE SEQUENCE</scope>
</reference>
<protein>
    <submittedName>
        <fullName evidence="2">Uncharacterized protein</fullName>
    </submittedName>
</protein>